<dbReference type="SUPFAM" id="SSF51604">
    <property type="entry name" value="Enolase C-terminal domain-like"/>
    <property type="match status" value="1"/>
</dbReference>
<dbReference type="Gene3D" id="3.30.390.10">
    <property type="entry name" value="Enolase-like, N-terminal domain"/>
    <property type="match status" value="1"/>
</dbReference>
<gene>
    <name evidence="4" type="ORF">OB955_11310</name>
    <name evidence="3" type="ORF">OB960_08580</name>
</gene>
<dbReference type="Pfam" id="PF02746">
    <property type="entry name" value="MR_MLE_N"/>
    <property type="match status" value="1"/>
</dbReference>
<keyword evidence="5" id="KW-1185">Reference proteome</keyword>
<dbReference type="InterPro" id="IPR034624">
    <property type="entry name" value="Xylonate_dehydratase_2"/>
</dbReference>
<evidence type="ECO:0000313" key="5">
    <source>
        <dbReference type="Proteomes" id="UP001320972"/>
    </source>
</evidence>
<dbReference type="Proteomes" id="UP001320972">
    <property type="component" value="Unassembled WGS sequence"/>
</dbReference>
<dbReference type="PANTHER" id="PTHR48080">
    <property type="entry name" value="D-GALACTONATE DEHYDRATASE-RELATED"/>
    <property type="match status" value="1"/>
</dbReference>
<dbReference type="SFLD" id="SFLDG00179">
    <property type="entry name" value="mandelate_racemase"/>
    <property type="match status" value="1"/>
</dbReference>
<dbReference type="SFLD" id="SFLDF00564">
    <property type="entry name" value="xylonate_dehydratase_2"/>
    <property type="match status" value="1"/>
</dbReference>
<proteinExistence type="predicted"/>
<dbReference type="InterPro" id="IPR029065">
    <property type="entry name" value="Enolase_C-like"/>
</dbReference>
<dbReference type="InterPro" id="IPR034593">
    <property type="entry name" value="DgoD-like"/>
</dbReference>
<dbReference type="Proteomes" id="UP001321018">
    <property type="component" value="Unassembled WGS sequence"/>
</dbReference>
<dbReference type="InterPro" id="IPR036849">
    <property type="entry name" value="Enolase-like_C_sf"/>
</dbReference>
<accession>A0AAP3E1Z5</accession>
<evidence type="ECO:0000313" key="4">
    <source>
        <dbReference type="EMBL" id="MCU4973329.1"/>
    </source>
</evidence>
<evidence type="ECO:0000259" key="2">
    <source>
        <dbReference type="SMART" id="SM00922"/>
    </source>
</evidence>
<dbReference type="Pfam" id="PF13378">
    <property type="entry name" value="MR_MLE_C"/>
    <property type="match status" value="1"/>
</dbReference>
<evidence type="ECO:0000256" key="1">
    <source>
        <dbReference type="ARBA" id="ARBA00023239"/>
    </source>
</evidence>
<protein>
    <submittedName>
        <fullName evidence="3">Mandelate racemase/muconate lactonizing enzyme family protein</fullName>
    </submittedName>
</protein>
<dbReference type="Gene3D" id="3.20.20.120">
    <property type="entry name" value="Enolase-like C-terminal domain"/>
    <property type="match status" value="1"/>
</dbReference>
<keyword evidence="1" id="KW-0456">Lyase</keyword>
<dbReference type="EMBL" id="JAOPKB010000005">
    <property type="protein sequence ID" value="MCU4973329.1"/>
    <property type="molecule type" value="Genomic_DNA"/>
</dbReference>
<evidence type="ECO:0000313" key="3">
    <source>
        <dbReference type="EMBL" id="MCU4741457.1"/>
    </source>
</evidence>
<dbReference type="CDD" id="cd03316">
    <property type="entry name" value="MR_like"/>
    <property type="match status" value="1"/>
</dbReference>
<organism evidence="3 6">
    <name type="scientific">Natronoglomus mannanivorans</name>
    <dbReference type="NCBI Taxonomy" id="2979990"/>
    <lineage>
        <taxon>Archaea</taxon>
        <taxon>Methanobacteriati</taxon>
        <taxon>Methanobacteriota</taxon>
        <taxon>Stenosarchaea group</taxon>
        <taxon>Halobacteria</taxon>
        <taxon>Halobacteriales</taxon>
        <taxon>Natrialbaceae</taxon>
        <taxon>Natronoglomus</taxon>
    </lineage>
</organism>
<comment type="caution">
    <text evidence="3">The sequence shown here is derived from an EMBL/GenBank/DDBJ whole genome shotgun (WGS) entry which is preliminary data.</text>
</comment>
<reference evidence="3 5" key="1">
    <citation type="submission" date="2022-09" db="EMBL/GenBank/DDBJ databases">
        <title>Enrichment on poylsaccharides allowed isolation of novel metabolic and taxonomic groups of Haloarchaea.</title>
        <authorList>
            <person name="Sorokin D.Y."/>
            <person name="Elcheninov A.G."/>
            <person name="Khizhniak T.V."/>
            <person name="Kolganova T.V."/>
            <person name="Kublanov I.V."/>
        </authorList>
    </citation>
    <scope>NUCLEOTIDE SEQUENCE</scope>
    <source>
        <strain evidence="4 5">AArc-m2/3/4</strain>
        <strain evidence="3">AArc-xg1-1</strain>
    </source>
</reference>
<name>A0AAP3E1Z5_9EURY</name>
<dbReference type="SFLD" id="SFLDS00001">
    <property type="entry name" value="Enolase"/>
    <property type="match status" value="1"/>
</dbReference>
<dbReference type="InterPro" id="IPR013341">
    <property type="entry name" value="Mandelate_racemase_N_dom"/>
</dbReference>
<evidence type="ECO:0000313" key="6">
    <source>
        <dbReference type="Proteomes" id="UP001321018"/>
    </source>
</evidence>
<dbReference type="SMART" id="SM00922">
    <property type="entry name" value="MR_MLE"/>
    <property type="match status" value="1"/>
</dbReference>
<dbReference type="InterPro" id="IPR029017">
    <property type="entry name" value="Enolase-like_N"/>
</dbReference>
<dbReference type="InterPro" id="IPR013342">
    <property type="entry name" value="Mandelate_racemase_C"/>
</dbReference>
<feature type="domain" description="Mandelate racemase/muconate lactonizing enzyme C-terminal" evidence="2">
    <location>
        <begin position="157"/>
        <end position="269"/>
    </location>
</feature>
<dbReference type="SUPFAM" id="SSF54826">
    <property type="entry name" value="Enolase N-terminal domain-like"/>
    <property type="match status" value="1"/>
</dbReference>
<dbReference type="PANTHER" id="PTHR48080:SF2">
    <property type="entry name" value="D-GALACTONATE DEHYDRATASE"/>
    <property type="match status" value="1"/>
</dbReference>
<sequence>MTMTRDTPEMGSDVRDVTITDVQTTRIGETFEWTLVRIYTDAGVTGTGEMVLGPKADAYVDYAKNIIVGKNPVDIDARCTELFDFLSYQGGINGVGVTAISGIDVALHDLAGKLLDVPAYQLLGGKHRDDVRVYCDVHAGDHLHEADGEADEDPYDPEAYAAAAEEVVGEGWDAIKFDLDTPDKHVIDRRNKHLNARAVDFRASIVEAVTEQVGDRADVAFDCHWSWTGDTVRRLASAVEAYDVWWLEDTVPPENHDVQEYVTHNTDTTIAAGENIYRVEGARQLIENQGLDVIHPDVPKNGGMLETKKIANMAKAYYIPLALHNVASPVGTMASAHVAAAASNFLALEYHARDVDWWDDVVDESILEPGRIEVPDEPGLGVEVDLDVVEAHMKDGEELFDEA</sequence>
<dbReference type="AlphaFoldDB" id="A0AAP3E1Z5"/>
<dbReference type="EMBL" id="JAOPKA010000004">
    <property type="protein sequence ID" value="MCU4741457.1"/>
    <property type="molecule type" value="Genomic_DNA"/>
</dbReference>
<dbReference type="GO" id="GO:0050401">
    <property type="term" value="F:xylonate dehydratase activity"/>
    <property type="evidence" value="ECO:0007669"/>
    <property type="project" value="InterPro"/>
</dbReference>